<protein>
    <submittedName>
        <fullName evidence="2">Uncharacterized protein</fullName>
    </submittedName>
</protein>
<evidence type="ECO:0000313" key="1">
    <source>
        <dbReference type="Proteomes" id="UP000492821"/>
    </source>
</evidence>
<evidence type="ECO:0000313" key="2">
    <source>
        <dbReference type="WBParaSite" id="Pan_g10078.t1"/>
    </source>
</evidence>
<dbReference type="AlphaFoldDB" id="A0A7E4ULA3"/>
<accession>A0A7E4ULA3</accession>
<name>A0A7E4ULA3_PANRE</name>
<sequence length="139" mass="14934">MDTSKKDFAADVSTKIDIVSIGSYARSHLDIAVRKSVSPSPSQSDTLIFAHVCPSVVAISGDDCARSAIGDAYLWMGVENSVILDYRSCSCKKEGKESGRLAKRRGLRDAPIDANDLGRLVRRLRVQSPSAPPGGKPDE</sequence>
<reference evidence="1" key="1">
    <citation type="journal article" date="2013" name="Genetics">
        <title>The draft genome and transcriptome of Panagrellus redivivus are shaped by the harsh demands of a free-living lifestyle.</title>
        <authorList>
            <person name="Srinivasan J."/>
            <person name="Dillman A.R."/>
            <person name="Macchietto M.G."/>
            <person name="Heikkinen L."/>
            <person name="Lakso M."/>
            <person name="Fracchia K.M."/>
            <person name="Antoshechkin I."/>
            <person name="Mortazavi A."/>
            <person name="Wong G."/>
            <person name="Sternberg P.W."/>
        </authorList>
    </citation>
    <scope>NUCLEOTIDE SEQUENCE [LARGE SCALE GENOMIC DNA]</scope>
    <source>
        <strain evidence="1">MT8872</strain>
    </source>
</reference>
<keyword evidence="1" id="KW-1185">Reference proteome</keyword>
<proteinExistence type="predicted"/>
<organism evidence="1 2">
    <name type="scientific">Panagrellus redivivus</name>
    <name type="common">Microworm</name>
    <dbReference type="NCBI Taxonomy" id="6233"/>
    <lineage>
        <taxon>Eukaryota</taxon>
        <taxon>Metazoa</taxon>
        <taxon>Ecdysozoa</taxon>
        <taxon>Nematoda</taxon>
        <taxon>Chromadorea</taxon>
        <taxon>Rhabditida</taxon>
        <taxon>Tylenchina</taxon>
        <taxon>Panagrolaimomorpha</taxon>
        <taxon>Panagrolaimoidea</taxon>
        <taxon>Panagrolaimidae</taxon>
        <taxon>Panagrellus</taxon>
    </lineage>
</organism>
<dbReference type="WBParaSite" id="Pan_g10078.t1">
    <property type="protein sequence ID" value="Pan_g10078.t1"/>
    <property type="gene ID" value="Pan_g10078"/>
</dbReference>
<reference evidence="2" key="2">
    <citation type="submission" date="2020-10" db="UniProtKB">
        <authorList>
            <consortium name="WormBaseParasite"/>
        </authorList>
    </citation>
    <scope>IDENTIFICATION</scope>
</reference>
<dbReference type="Proteomes" id="UP000492821">
    <property type="component" value="Unassembled WGS sequence"/>
</dbReference>